<accession>A0ABQ0PZR0</accession>
<comment type="caution">
    <text evidence="2">The sequence shown here is derived from an EMBL/GenBank/DDBJ whole genome shotgun (WGS) entry which is preliminary data.</text>
</comment>
<evidence type="ECO:0000313" key="2">
    <source>
        <dbReference type="EMBL" id="GBQ85593.1"/>
    </source>
</evidence>
<keyword evidence="1" id="KW-0472">Membrane</keyword>
<reference evidence="2" key="1">
    <citation type="submission" date="2013-04" db="EMBL/GenBank/DDBJ databases">
        <title>The genome sequencing project of 58 acetic acid bacteria.</title>
        <authorList>
            <person name="Okamoto-Kainuma A."/>
            <person name="Ishikawa M."/>
            <person name="Umino S."/>
            <person name="Koizumi Y."/>
            <person name="Shiwa Y."/>
            <person name="Yoshikawa H."/>
            <person name="Matsutani M."/>
            <person name="Matsushita K."/>
        </authorList>
    </citation>
    <scope>NUCLEOTIDE SEQUENCE</scope>
    <source>
        <strain evidence="2">DSM 14337</strain>
    </source>
</reference>
<sequence length="56" mass="5980">MHPIMTCISGALGLSGVAFGTFSIMRKEEVDPIPVVFTFLGGCIYLVVFFRGIGAI</sequence>
<dbReference type="Proteomes" id="UP001065047">
    <property type="component" value="Unassembled WGS sequence"/>
</dbReference>
<name>A0ABQ0PZR0_9PROT</name>
<keyword evidence="3" id="KW-1185">Reference proteome</keyword>
<gene>
    <name evidence="2" type="ORF">AA14337_3113</name>
</gene>
<evidence type="ECO:0000256" key="1">
    <source>
        <dbReference type="SAM" id="Phobius"/>
    </source>
</evidence>
<proteinExistence type="predicted"/>
<dbReference type="EMBL" id="BAPF01000054">
    <property type="protein sequence ID" value="GBQ85593.1"/>
    <property type="molecule type" value="Genomic_DNA"/>
</dbReference>
<evidence type="ECO:0000313" key="3">
    <source>
        <dbReference type="Proteomes" id="UP001065047"/>
    </source>
</evidence>
<keyword evidence="1" id="KW-1133">Transmembrane helix</keyword>
<keyword evidence="1" id="KW-0812">Transmembrane</keyword>
<organism evidence="2 3">
    <name type="scientific">Acetobacter malorum DSM 14337</name>
    <dbReference type="NCBI Taxonomy" id="1307910"/>
    <lineage>
        <taxon>Bacteria</taxon>
        <taxon>Pseudomonadati</taxon>
        <taxon>Pseudomonadota</taxon>
        <taxon>Alphaproteobacteria</taxon>
        <taxon>Acetobacterales</taxon>
        <taxon>Acetobacteraceae</taxon>
        <taxon>Acetobacter</taxon>
    </lineage>
</organism>
<protein>
    <submittedName>
        <fullName evidence="2">Uncharacterized protein</fullName>
    </submittedName>
</protein>
<feature type="transmembrane region" description="Helical" evidence="1">
    <location>
        <begin position="36"/>
        <end position="54"/>
    </location>
</feature>